<feature type="transmembrane region" description="Helical" evidence="1">
    <location>
        <begin position="236"/>
        <end position="256"/>
    </location>
</feature>
<dbReference type="RefSeq" id="WP_145031133.1">
    <property type="nucleotide sequence ID" value="NZ_CP036271.1"/>
</dbReference>
<accession>A0A517SGX5</accession>
<dbReference type="PANTHER" id="PTHR43471">
    <property type="entry name" value="ABC TRANSPORTER PERMEASE"/>
    <property type="match status" value="1"/>
</dbReference>
<feature type="transmembrane region" description="Helical" evidence="1">
    <location>
        <begin position="459"/>
        <end position="482"/>
    </location>
</feature>
<sequence length="579" mass="61279">MLAGPLFRREVLINPRPLKHYLMRAGYVLALFVLMYTAGQATIGWQTLGDIGDAAKFGTFLFSLFAMVQLTIVIAASLLFGSSTVAQEKDKRTLVLLLMTDLSSVELVVGKLLSALLTVLTLIAVSLPVFALVHTLGGVSMTQVLWVEVICIAAALAAGAWGVLVAFWREKTFQTLAISVLGAVLFLGLLELGSVAAGAGSGISQGLAAFDPYRAVLGVLNPLAAQPGVRTPTVGALSSTVSLLGLAAVLTAYTVLRVRTWNPSQLAFEQAATAAAEAEKSPSTNRHIHRKVWDAPILWREIATRAYGRKMFVIKAGYFVFAALAVLFLYNSPANAGLVLGLISREGFAFMAVSILALVLTNAQAVTSITSERDGQTMELVMVTEVSSREFILGKLGGVFFNMKEVLAVPVAFVLAAVSRGTLGGENAVYVLVGLAALAIFAAMLGIHQGLTYEISRQAIAHSLGTIFFLFVGIFICMMLIVEARSSYSLQFLPFLGFILGGSMGLYASLSRKNQSPALMLSAGILPFATFYSITSYLLGNTLGVCVALAVAYGIPTVAMFVPAASGYDVALGRSSDKG</sequence>
<keyword evidence="1" id="KW-0472">Membrane</keyword>
<protein>
    <submittedName>
        <fullName evidence="2">ABC-2 family transporter protein</fullName>
    </submittedName>
</protein>
<evidence type="ECO:0000313" key="2">
    <source>
        <dbReference type="EMBL" id="QDT55376.1"/>
    </source>
</evidence>
<reference evidence="2 3" key="1">
    <citation type="submission" date="2019-02" db="EMBL/GenBank/DDBJ databases">
        <title>Deep-cultivation of Planctomycetes and their phenomic and genomic characterization uncovers novel biology.</title>
        <authorList>
            <person name="Wiegand S."/>
            <person name="Jogler M."/>
            <person name="Boedeker C."/>
            <person name="Pinto D."/>
            <person name="Vollmers J."/>
            <person name="Rivas-Marin E."/>
            <person name="Kohn T."/>
            <person name="Peeters S.H."/>
            <person name="Heuer A."/>
            <person name="Rast P."/>
            <person name="Oberbeckmann S."/>
            <person name="Bunk B."/>
            <person name="Jeske O."/>
            <person name="Meyerdierks A."/>
            <person name="Storesund J.E."/>
            <person name="Kallscheuer N."/>
            <person name="Luecker S."/>
            <person name="Lage O.M."/>
            <person name="Pohl T."/>
            <person name="Merkel B.J."/>
            <person name="Hornburger P."/>
            <person name="Mueller R.-W."/>
            <person name="Bruemmer F."/>
            <person name="Labrenz M."/>
            <person name="Spormann A.M."/>
            <person name="Op den Camp H."/>
            <person name="Overmann J."/>
            <person name="Amann R."/>
            <person name="Jetten M.S.M."/>
            <person name="Mascher T."/>
            <person name="Medema M.H."/>
            <person name="Devos D.P."/>
            <person name="Kaster A.-K."/>
            <person name="Ovreas L."/>
            <person name="Rohde M."/>
            <person name="Galperin M.Y."/>
            <person name="Jogler C."/>
        </authorList>
    </citation>
    <scope>NUCLEOTIDE SEQUENCE [LARGE SCALE GENOMIC DNA]</scope>
    <source>
        <strain evidence="2 3">Pan44</strain>
    </source>
</reference>
<keyword evidence="1" id="KW-1133">Transmembrane helix</keyword>
<gene>
    <name evidence="2" type="ORF">Pan44_34190</name>
</gene>
<organism evidence="2 3">
    <name type="scientific">Caulifigura coniformis</name>
    <dbReference type="NCBI Taxonomy" id="2527983"/>
    <lineage>
        <taxon>Bacteria</taxon>
        <taxon>Pseudomonadati</taxon>
        <taxon>Planctomycetota</taxon>
        <taxon>Planctomycetia</taxon>
        <taxon>Planctomycetales</taxon>
        <taxon>Planctomycetaceae</taxon>
        <taxon>Caulifigura</taxon>
    </lineage>
</organism>
<feature type="transmembrane region" description="Helical" evidence="1">
    <location>
        <begin position="428"/>
        <end position="447"/>
    </location>
</feature>
<keyword evidence="1" id="KW-0812">Transmembrane</keyword>
<feature type="transmembrane region" description="Helical" evidence="1">
    <location>
        <begin position="107"/>
        <end position="133"/>
    </location>
</feature>
<dbReference type="KEGG" id="ccos:Pan44_34190"/>
<proteinExistence type="predicted"/>
<dbReference type="Proteomes" id="UP000315700">
    <property type="component" value="Chromosome"/>
</dbReference>
<feature type="transmembrane region" description="Helical" evidence="1">
    <location>
        <begin position="21"/>
        <end position="39"/>
    </location>
</feature>
<feature type="transmembrane region" description="Helical" evidence="1">
    <location>
        <begin position="59"/>
        <end position="86"/>
    </location>
</feature>
<dbReference type="EMBL" id="CP036271">
    <property type="protein sequence ID" value="QDT55376.1"/>
    <property type="molecule type" value="Genomic_DNA"/>
</dbReference>
<feature type="transmembrane region" description="Helical" evidence="1">
    <location>
        <begin position="145"/>
        <end position="168"/>
    </location>
</feature>
<keyword evidence="3" id="KW-1185">Reference proteome</keyword>
<feature type="transmembrane region" description="Helical" evidence="1">
    <location>
        <begin position="519"/>
        <end position="539"/>
    </location>
</feature>
<feature type="transmembrane region" description="Helical" evidence="1">
    <location>
        <begin position="551"/>
        <end position="571"/>
    </location>
</feature>
<dbReference type="AlphaFoldDB" id="A0A517SGX5"/>
<name>A0A517SGX5_9PLAN</name>
<feature type="transmembrane region" description="Helical" evidence="1">
    <location>
        <begin position="488"/>
        <end position="507"/>
    </location>
</feature>
<feature type="transmembrane region" description="Helical" evidence="1">
    <location>
        <begin position="392"/>
        <end position="416"/>
    </location>
</feature>
<feature type="transmembrane region" description="Helical" evidence="1">
    <location>
        <begin position="312"/>
        <end position="330"/>
    </location>
</feature>
<feature type="transmembrane region" description="Helical" evidence="1">
    <location>
        <begin position="175"/>
        <end position="197"/>
    </location>
</feature>
<evidence type="ECO:0000256" key="1">
    <source>
        <dbReference type="SAM" id="Phobius"/>
    </source>
</evidence>
<evidence type="ECO:0000313" key="3">
    <source>
        <dbReference type="Proteomes" id="UP000315700"/>
    </source>
</evidence>
<dbReference type="InParanoid" id="A0A517SGX5"/>
<dbReference type="OrthoDB" id="229421at2"/>
<feature type="transmembrane region" description="Helical" evidence="1">
    <location>
        <begin position="350"/>
        <end position="371"/>
    </location>
</feature>
<dbReference type="PANTHER" id="PTHR43471:SF12">
    <property type="entry name" value="HYPOTHETICAL MEMBRANE PROTEIN, CONSERVED"/>
    <property type="match status" value="1"/>
</dbReference>